<feature type="domain" description="Apple" evidence="21">
    <location>
        <begin position="834"/>
        <end position="915"/>
    </location>
</feature>
<keyword evidence="2" id="KW-0964">Secreted</keyword>
<dbReference type="InterPro" id="IPR016187">
    <property type="entry name" value="CTDL_fold"/>
</dbReference>
<dbReference type="Gene3D" id="4.10.400.10">
    <property type="entry name" value="Low-density Lipoprotein Receptor"/>
    <property type="match status" value="3"/>
</dbReference>
<evidence type="ECO:0000256" key="14">
    <source>
        <dbReference type="PROSITE-ProRule" id="PRU00196"/>
    </source>
</evidence>
<dbReference type="OrthoDB" id="6020543at2759"/>
<dbReference type="InterPro" id="IPR002557">
    <property type="entry name" value="Chitin-bd_dom"/>
</dbReference>
<evidence type="ECO:0000256" key="6">
    <source>
        <dbReference type="ARBA" id="ARBA00022737"/>
    </source>
</evidence>
<comment type="subcellular location">
    <subcellularLocation>
        <location evidence="1">Secreted</location>
    </subcellularLocation>
</comment>
<dbReference type="Pfam" id="PF00057">
    <property type="entry name" value="Ldl_recept_a"/>
    <property type="match status" value="3"/>
</dbReference>
<feature type="disulfide bond" evidence="13">
    <location>
        <begin position="800"/>
        <end position="812"/>
    </location>
</feature>
<keyword evidence="7" id="KW-0378">Hydrolase</keyword>
<dbReference type="Gene3D" id="2.40.20.10">
    <property type="entry name" value="Plasminogen Kringle 4"/>
    <property type="match status" value="1"/>
</dbReference>
<evidence type="ECO:0000256" key="7">
    <source>
        <dbReference type="ARBA" id="ARBA00022801"/>
    </source>
</evidence>
<keyword evidence="4" id="KW-0645">Protease</keyword>
<dbReference type="InterPro" id="IPR001304">
    <property type="entry name" value="C-type_lectin-like"/>
</dbReference>
<feature type="disulfide bond" evidence="14">
    <location>
        <begin position="1136"/>
        <end position="1200"/>
    </location>
</feature>
<dbReference type="STRING" id="35525.A0A165ADR2"/>
<feature type="domain" description="Peptidase S1" evidence="18">
    <location>
        <begin position="1263"/>
        <end position="1507"/>
    </location>
</feature>
<protein>
    <recommendedName>
        <fullName evidence="24">Serine protease nudel</fullName>
    </recommendedName>
</protein>
<evidence type="ECO:0000256" key="10">
    <source>
        <dbReference type="ARBA" id="ARBA00023170"/>
    </source>
</evidence>
<dbReference type="Proteomes" id="UP000076858">
    <property type="component" value="Unassembled WGS sequence"/>
</dbReference>
<proteinExistence type="predicted"/>
<dbReference type="PROSITE" id="PS01209">
    <property type="entry name" value="LDLRA_1"/>
    <property type="match status" value="3"/>
</dbReference>
<dbReference type="SUPFAM" id="SSF50494">
    <property type="entry name" value="Trypsin-like serine proteases"/>
    <property type="match status" value="1"/>
</dbReference>
<accession>A0A165ADR2</accession>
<feature type="disulfide bond" evidence="14">
    <location>
        <begin position="1149"/>
        <end position="1210"/>
    </location>
</feature>
<evidence type="ECO:0000313" key="22">
    <source>
        <dbReference type="EMBL" id="KZS17500.1"/>
    </source>
</evidence>
<feature type="domain" description="Kringle" evidence="17">
    <location>
        <begin position="695"/>
        <end position="787"/>
    </location>
</feature>
<evidence type="ECO:0000256" key="4">
    <source>
        <dbReference type="ARBA" id="ARBA00022670"/>
    </source>
</evidence>
<feature type="disulfide bond" evidence="14">
    <location>
        <begin position="1000"/>
        <end position="1061"/>
    </location>
</feature>
<reference evidence="22 23" key="1">
    <citation type="submission" date="2016-03" db="EMBL/GenBank/DDBJ databases">
        <title>EvidentialGene: Evidence-directed Construction of Genes on Genomes.</title>
        <authorList>
            <person name="Gilbert D.G."/>
            <person name="Choi J.-H."/>
            <person name="Mockaitis K."/>
            <person name="Colbourne J."/>
            <person name="Pfrender M."/>
        </authorList>
    </citation>
    <scope>NUCLEOTIDE SEQUENCE [LARGE SCALE GENOMIC DNA]</scope>
    <source>
        <strain evidence="22 23">Xinb3</strain>
        <tissue evidence="22">Complete organism</tissue>
    </source>
</reference>
<dbReference type="PROSITE" id="PS50041">
    <property type="entry name" value="C_TYPE_LECTIN_2"/>
    <property type="match status" value="1"/>
</dbReference>
<dbReference type="SMART" id="SM00473">
    <property type="entry name" value="PAN_AP"/>
    <property type="match status" value="1"/>
</dbReference>
<evidence type="ECO:0000256" key="11">
    <source>
        <dbReference type="ARBA" id="ARBA00023180"/>
    </source>
</evidence>
<feature type="disulfide bond" evidence="14">
    <location>
        <begin position="1180"/>
        <end position="1190"/>
    </location>
</feature>
<evidence type="ECO:0008006" key="24">
    <source>
        <dbReference type="Google" id="ProtNLM"/>
    </source>
</evidence>
<keyword evidence="23" id="KW-1185">Reference proteome</keyword>
<dbReference type="InterPro" id="IPR018114">
    <property type="entry name" value="TRYPSIN_HIS"/>
</dbReference>
<feature type="region of interest" description="Disordered" evidence="15">
    <location>
        <begin position="99"/>
        <end position="158"/>
    </location>
</feature>
<feature type="compositionally biased region" description="Polar residues" evidence="15">
    <location>
        <begin position="388"/>
        <end position="398"/>
    </location>
</feature>
<keyword evidence="6" id="KW-0677">Repeat</keyword>
<dbReference type="PRINTS" id="PR00258">
    <property type="entry name" value="SPERACTRCPTR"/>
</dbReference>
<evidence type="ECO:0000256" key="8">
    <source>
        <dbReference type="ARBA" id="ARBA00022825"/>
    </source>
</evidence>
<dbReference type="InterPro" id="IPR002172">
    <property type="entry name" value="LDrepeatLR_classA_rpt"/>
</dbReference>
<evidence type="ECO:0000259" key="21">
    <source>
        <dbReference type="PROSITE" id="PS50948"/>
    </source>
</evidence>
<dbReference type="SUPFAM" id="SSF57414">
    <property type="entry name" value="Hairpin loop containing domain-like"/>
    <property type="match status" value="1"/>
</dbReference>
<dbReference type="CDD" id="cd00190">
    <property type="entry name" value="Tryp_SPc"/>
    <property type="match status" value="1"/>
</dbReference>
<dbReference type="PROSITE" id="PS00420">
    <property type="entry name" value="SRCR_1"/>
    <property type="match status" value="1"/>
</dbReference>
<dbReference type="PANTHER" id="PTHR48071:SF18">
    <property type="entry name" value="DELETED IN MALIGNANT BRAIN TUMORS 1 PROTEIN-RELATED"/>
    <property type="match status" value="1"/>
</dbReference>
<sequence>MQLSNRLAQRNTPQGSFPIKESVSLLVLAVYRQSDLSFNPKYFLFVPFVVLSEMIAPRATFQLLILFISMSLHLCIIDWTQLEQKRSVVTFSNGNVFSAEVPGEPDEARDSSTDNRPRQTLVVHPGKAKPSANVDMKSNEPVTSRSSRVLTHPPTTTPRPLLGNYFDSDGCIFAVETPPLFPQNEAVANLPTTTPRTNAVSIAQRAPFKTTTTTTTTTMRTKSSALGCPKQNGLFPFDGDCRKFINCWKGRPHIQVCAAGTLFNPATNECDHANKVICQVGRSAAGTTPPMNGRPNPIPSTVTTTSTTAAPVPLFKMSCPQPKGFFPHPHDCKKFINCWMGRPAVQVCAEGTLFNAAARECDHAAKVVCLTNLGMPQTQPNYNDTGDTFFASTDNARSSKPVPPANNLESSLPKPRFQPPLSPDSGQFMRLRGGAGPWEGYVEVRGGKDRPWGHVCDTSDSWTIQEASVICRHLGFVRGAQKSVQGLEFGPLTMDKILIERMECTGSETNITGCKVVVGSNCPFIHEQVVGVRCHRDPQSLCAKDEHSHGNACYKLISDEMSTRERARSLCEQTGGSLLYIHSQVENDFISELLTSIAPSITKVHTDGMAIRALRKDLLVWEHSETAMNFTKWWPEWDRSKTGNPAAKATPQCMLLVKRFEYRNRCATLPYFFWTLGECDIAAAAVCKKSPRDIGCVVGNGADYQGMANVSKSGTPCLAWNDPRIRHVLAKPSRAAVAVLDSAGAKSSLTASSAGLRHNFCRNPHGEANPWCFISPVEMEYCDIPRCHIQEREAVLENKCKDNQYKCNTGECIPNTWVCDGATDCEGGSDEDLCVQHMNDFSKRQNETIQQHDVEKWMNTNIETCARRCAEAKSFTCLSFNHFEAQSECVLSDSNRGLSGHMIHSPGWTYYERKVYSVDCDTSRFECPSGKCINQTSVCDGRDDCGDRSDEIVCQSQLDFQLRLVGSNKTNEGRVEVKVFGQWGAICDDHFSPNDANVICRQLGFPLGASQALSHSTFGPGYPILMDDVMCRGNESSLADCPFAGWGVHNCAPEETAGVRCILTETMCTENQFKCEDTDACIAIDFLCDTVDDCGDHSDENRTRCDSELLVRLADGPDQFSGRVEIRRSGIWGTVCDDDFGPEEATVICRMLGFHGPAQPSKSGSFGPGKGPIWLDEVGCGGTENTLMECSRLPWAKHNCRHSEDAGVRCSHPSTSRVLPTDETETTTASSLVDLVQLGALPVKCGLRMVDDNPINTLGQPKIVKGEPTKPGAYPWQVGVRVRNSGRGDNHWCGATIISEHFILTAAHCMEDFPKGLYVLRVGDYNTEDSDIEEDQFTVERMHFHEEFGQGGHLNNDIALIRVKKKGNRGIRFGSHVQPLCLPTPDTAYVPGTNCTIAGWGSPGQPGAAFAIKLQSATVPILSDDTCKAPYVYGPDRIKVGMFCAGLLEGGVDACQGDSGGGLVCLVDGKPTLMGVISWGFGCGRPNRPGVYTRVVHYLPWIYSKLAETSG</sequence>
<dbReference type="InterPro" id="IPR003609">
    <property type="entry name" value="Pan_app"/>
</dbReference>
<evidence type="ECO:0000256" key="9">
    <source>
        <dbReference type="ARBA" id="ARBA00023157"/>
    </source>
</evidence>
<feature type="disulfide bond" evidence="14">
    <location>
        <begin position="504"/>
        <end position="514"/>
    </location>
</feature>
<dbReference type="FunFam" id="3.10.250.10:FF:000026">
    <property type="entry name" value="Tequila, isoform D"/>
    <property type="match status" value="1"/>
</dbReference>
<evidence type="ECO:0000259" key="17">
    <source>
        <dbReference type="PROSITE" id="PS50070"/>
    </source>
</evidence>
<dbReference type="InterPro" id="IPR036772">
    <property type="entry name" value="SRCR-like_dom_sf"/>
</dbReference>
<dbReference type="InterPro" id="IPR036508">
    <property type="entry name" value="Chitin-bd_dom_sf"/>
</dbReference>
<keyword evidence="10" id="KW-0675">Receptor</keyword>
<evidence type="ECO:0000256" key="13">
    <source>
        <dbReference type="PROSITE-ProRule" id="PRU00124"/>
    </source>
</evidence>
<dbReference type="SUPFAM" id="SSF57625">
    <property type="entry name" value="Invertebrate chitin-binding proteins"/>
    <property type="match status" value="2"/>
</dbReference>
<evidence type="ECO:0000259" key="18">
    <source>
        <dbReference type="PROSITE" id="PS50240"/>
    </source>
</evidence>
<dbReference type="Gene3D" id="3.10.100.10">
    <property type="entry name" value="Mannose-Binding Protein A, subunit A"/>
    <property type="match status" value="1"/>
</dbReference>
<dbReference type="GO" id="GO:0006508">
    <property type="term" value="P:proteolysis"/>
    <property type="evidence" value="ECO:0007669"/>
    <property type="project" value="UniProtKB-KW"/>
</dbReference>
<dbReference type="GO" id="GO:0016020">
    <property type="term" value="C:membrane"/>
    <property type="evidence" value="ECO:0007669"/>
    <property type="project" value="InterPro"/>
</dbReference>
<keyword evidence="8" id="KW-0720">Serine protease</keyword>
<evidence type="ECO:0000256" key="5">
    <source>
        <dbReference type="ARBA" id="ARBA00022729"/>
    </source>
</evidence>
<dbReference type="InterPro" id="IPR001190">
    <property type="entry name" value="SRCR"/>
</dbReference>
<dbReference type="Pfam" id="PF00089">
    <property type="entry name" value="Trypsin"/>
    <property type="match status" value="1"/>
</dbReference>
<evidence type="ECO:0000256" key="1">
    <source>
        <dbReference type="ARBA" id="ARBA00004613"/>
    </source>
</evidence>
<keyword evidence="3 12" id="KW-0420">Kringle</keyword>
<feature type="disulfide bond" evidence="14">
    <location>
        <begin position="1031"/>
        <end position="1041"/>
    </location>
</feature>
<dbReference type="FunFam" id="3.10.250.10:FF:000007">
    <property type="entry name" value="Soluble scavenger receptor cysteine-rich domain-containing protein SSC5D"/>
    <property type="match status" value="1"/>
</dbReference>
<keyword evidence="11" id="KW-0325">Glycoprotein</keyword>
<feature type="region of interest" description="Disordered" evidence="15">
    <location>
        <begin position="388"/>
        <end position="422"/>
    </location>
</feature>
<feature type="disulfide bond" evidence="13">
    <location>
        <begin position="819"/>
        <end position="834"/>
    </location>
</feature>
<dbReference type="GO" id="GO:0008061">
    <property type="term" value="F:chitin binding"/>
    <property type="evidence" value="ECO:0007669"/>
    <property type="project" value="InterPro"/>
</dbReference>
<organism evidence="22 23">
    <name type="scientific">Daphnia magna</name>
    <dbReference type="NCBI Taxonomy" id="35525"/>
    <lineage>
        <taxon>Eukaryota</taxon>
        <taxon>Metazoa</taxon>
        <taxon>Ecdysozoa</taxon>
        <taxon>Arthropoda</taxon>
        <taxon>Crustacea</taxon>
        <taxon>Branchiopoda</taxon>
        <taxon>Diplostraca</taxon>
        <taxon>Cladocera</taxon>
        <taxon>Anomopoda</taxon>
        <taxon>Daphniidae</taxon>
        <taxon>Daphnia</taxon>
    </lineage>
</organism>
<evidence type="ECO:0000256" key="15">
    <source>
        <dbReference type="SAM" id="MobiDB-lite"/>
    </source>
</evidence>
<feature type="domain" description="Chitin-binding type-2" evidence="20">
    <location>
        <begin position="225"/>
        <end position="280"/>
    </location>
</feature>
<dbReference type="InterPro" id="IPR043504">
    <property type="entry name" value="Peptidase_S1_PA_chymotrypsin"/>
</dbReference>
<dbReference type="SMART" id="SM00130">
    <property type="entry name" value="KR"/>
    <property type="match status" value="1"/>
</dbReference>
<dbReference type="Pfam" id="PF00051">
    <property type="entry name" value="Kringle"/>
    <property type="match status" value="1"/>
</dbReference>
<dbReference type="Pfam" id="PF00024">
    <property type="entry name" value="PAN_1"/>
    <property type="match status" value="1"/>
</dbReference>
<dbReference type="SUPFAM" id="SSF56436">
    <property type="entry name" value="C-type lectin-like"/>
    <property type="match status" value="1"/>
</dbReference>
<dbReference type="InterPro" id="IPR018056">
    <property type="entry name" value="Kringle_CS"/>
</dbReference>
<dbReference type="InterPro" id="IPR038178">
    <property type="entry name" value="Kringle_sf"/>
</dbReference>
<feature type="disulfide bond" evidence="13">
    <location>
        <begin position="920"/>
        <end position="932"/>
    </location>
</feature>
<dbReference type="PROSITE" id="PS50068">
    <property type="entry name" value="LDLRA_2"/>
    <property type="match status" value="3"/>
</dbReference>
<feature type="domain" description="Chitin-binding type-2" evidence="20">
    <location>
        <begin position="316"/>
        <end position="371"/>
    </location>
</feature>
<feature type="disulfide bond" evidence="13">
    <location>
        <begin position="939"/>
        <end position="954"/>
    </location>
</feature>
<dbReference type="Pfam" id="PF01607">
    <property type="entry name" value="CBM_14"/>
    <property type="match status" value="2"/>
</dbReference>
<dbReference type="SMART" id="SM00494">
    <property type="entry name" value="ChtBD2"/>
    <property type="match status" value="2"/>
</dbReference>
<dbReference type="PROSITE" id="PS50948">
    <property type="entry name" value="PAN"/>
    <property type="match status" value="1"/>
</dbReference>
<dbReference type="PROSITE" id="PS00134">
    <property type="entry name" value="TRYPSIN_HIS"/>
    <property type="match status" value="1"/>
</dbReference>
<dbReference type="PROSITE" id="PS50287">
    <property type="entry name" value="SRCR_2"/>
    <property type="match status" value="3"/>
</dbReference>
<feature type="disulfide bond" evidence="13">
    <location>
        <begin position="927"/>
        <end position="945"/>
    </location>
</feature>
<dbReference type="SMART" id="SM00202">
    <property type="entry name" value="SR"/>
    <property type="match status" value="3"/>
</dbReference>
<dbReference type="CDD" id="cd00108">
    <property type="entry name" value="KR"/>
    <property type="match status" value="1"/>
</dbReference>
<dbReference type="GO" id="GO:0005576">
    <property type="term" value="C:extracellular region"/>
    <property type="evidence" value="ECO:0007669"/>
    <property type="project" value="UniProtKB-SubCell"/>
</dbReference>
<dbReference type="Gene3D" id="3.10.250.10">
    <property type="entry name" value="SRCR-like domain"/>
    <property type="match status" value="3"/>
</dbReference>
<feature type="domain" description="SRCR" evidence="19">
    <location>
        <begin position="962"/>
        <end position="1062"/>
    </location>
</feature>
<dbReference type="PROSITE" id="PS50070">
    <property type="entry name" value="KRINGLE_2"/>
    <property type="match status" value="1"/>
</dbReference>
<dbReference type="SUPFAM" id="SSF57424">
    <property type="entry name" value="LDL receptor-like module"/>
    <property type="match status" value="3"/>
</dbReference>
<dbReference type="CDD" id="cd01099">
    <property type="entry name" value="PAN_AP_HGF"/>
    <property type="match status" value="1"/>
</dbReference>
<evidence type="ECO:0000256" key="3">
    <source>
        <dbReference type="ARBA" id="ARBA00022572"/>
    </source>
</evidence>
<dbReference type="InterPro" id="IPR009003">
    <property type="entry name" value="Peptidase_S1_PA"/>
</dbReference>
<dbReference type="Gene3D" id="3.50.4.10">
    <property type="entry name" value="Hepatocyte Growth Factor"/>
    <property type="match status" value="1"/>
</dbReference>
<dbReference type="InterPro" id="IPR013806">
    <property type="entry name" value="Kringle-like"/>
</dbReference>
<evidence type="ECO:0000256" key="12">
    <source>
        <dbReference type="PROSITE-ProRule" id="PRU00121"/>
    </source>
</evidence>
<dbReference type="GO" id="GO:0004252">
    <property type="term" value="F:serine-type endopeptidase activity"/>
    <property type="evidence" value="ECO:0007669"/>
    <property type="project" value="InterPro"/>
</dbReference>
<dbReference type="SMART" id="SM00192">
    <property type="entry name" value="LDLa"/>
    <property type="match status" value="3"/>
</dbReference>
<keyword evidence="5" id="KW-0732">Signal</keyword>
<dbReference type="FunFam" id="2.40.10.10:FF:000003">
    <property type="entry name" value="Transmembrane serine protease 3"/>
    <property type="match status" value="1"/>
</dbReference>
<dbReference type="EMBL" id="LRGB01000626">
    <property type="protein sequence ID" value="KZS17500.1"/>
    <property type="molecule type" value="Genomic_DNA"/>
</dbReference>
<evidence type="ECO:0000256" key="2">
    <source>
        <dbReference type="ARBA" id="ARBA00022525"/>
    </source>
</evidence>
<dbReference type="PRINTS" id="PR00261">
    <property type="entry name" value="LDLRECEPTOR"/>
</dbReference>
<dbReference type="PANTHER" id="PTHR48071">
    <property type="entry name" value="SRCR DOMAIN-CONTAINING PROTEIN"/>
    <property type="match status" value="1"/>
</dbReference>
<dbReference type="SMART" id="SM00020">
    <property type="entry name" value="Tryp_SPc"/>
    <property type="match status" value="1"/>
</dbReference>
<dbReference type="CDD" id="cd00037">
    <property type="entry name" value="CLECT"/>
    <property type="match status" value="1"/>
</dbReference>
<feature type="disulfide bond" evidence="14">
    <location>
        <begin position="987"/>
        <end position="1051"/>
    </location>
</feature>
<feature type="disulfide bond" evidence="13">
    <location>
        <begin position="807"/>
        <end position="825"/>
    </location>
</feature>
<feature type="compositionally biased region" description="Basic and acidic residues" evidence="15">
    <location>
        <begin position="106"/>
        <end position="117"/>
    </location>
</feature>
<evidence type="ECO:0000259" key="20">
    <source>
        <dbReference type="PROSITE" id="PS50940"/>
    </source>
</evidence>
<evidence type="ECO:0000313" key="23">
    <source>
        <dbReference type="Proteomes" id="UP000076858"/>
    </source>
</evidence>
<feature type="domain" description="SRCR" evidence="19">
    <location>
        <begin position="1111"/>
        <end position="1211"/>
    </location>
</feature>
<dbReference type="SUPFAM" id="SSF56487">
    <property type="entry name" value="SRCR-like"/>
    <property type="match status" value="3"/>
</dbReference>
<dbReference type="Gene3D" id="2.170.140.10">
    <property type="entry name" value="Chitin binding domain"/>
    <property type="match status" value="2"/>
</dbReference>
<dbReference type="PROSITE" id="PS50240">
    <property type="entry name" value="TRYPSIN_DOM"/>
    <property type="match status" value="1"/>
</dbReference>
<keyword evidence="9 14" id="KW-1015">Disulfide bond</keyword>
<dbReference type="PROSITE" id="PS00021">
    <property type="entry name" value="KRINGLE_1"/>
    <property type="match status" value="1"/>
</dbReference>
<evidence type="ECO:0000259" key="16">
    <source>
        <dbReference type="PROSITE" id="PS50041"/>
    </source>
</evidence>
<gene>
    <name evidence="22" type="ORF">APZ42_016348</name>
</gene>
<dbReference type="SUPFAM" id="SSF57440">
    <property type="entry name" value="Kringle-like"/>
    <property type="match status" value="1"/>
</dbReference>
<feature type="compositionally biased region" description="Polar residues" evidence="15">
    <location>
        <begin position="140"/>
        <end position="149"/>
    </location>
</feature>
<feature type="domain" description="SRCR" evidence="19">
    <location>
        <begin position="429"/>
        <end position="535"/>
    </location>
</feature>
<dbReference type="Gene3D" id="2.40.10.10">
    <property type="entry name" value="Trypsin-like serine proteases"/>
    <property type="match status" value="1"/>
</dbReference>
<dbReference type="InterPro" id="IPR001254">
    <property type="entry name" value="Trypsin_dom"/>
</dbReference>
<dbReference type="CDD" id="cd00112">
    <property type="entry name" value="LDLa"/>
    <property type="match status" value="3"/>
</dbReference>
<dbReference type="PROSITE" id="PS50940">
    <property type="entry name" value="CHIT_BIND_II"/>
    <property type="match status" value="2"/>
</dbReference>
<dbReference type="SMART" id="SM00034">
    <property type="entry name" value="CLECT"/>
    <property type="match status" value="1"/>
</dbReference>
<comment type="caution">
    <text evidence="14">Lacks conserved residue(s) required for the propagation of feature annotation.</text>
</comment>
<name>A0A165ADR2_9CRUS</name>
<dbReference type="PRINTS" id="PR00018">
    <property type="entry name" value="KRINGLE"/>
</dbReference>
<comment type="caution">
    <text evidence="22">The sequence shown here is derived from an EMBL/GenBank/DDBJ whole genome shotgun (WGS) entry which is preliminary data.</text>
</comment>
<dbReference type="InterPro" id="IPR016186">
    <property type="entry name" value="C-type_lectin-like/link_sf"/>
</dbReference>
<dbReference type="InterPro" id="IPR023415">
    <property type="entry name" value="LDLR_class-A_CS"/>
</dbReference>
<evidence type="ECO:0000259" key="19">
    <source>
        <dbReference type="PROSITE" id="PS50287"/>
    </source>
</evidence>
<dbReference type="InterPro" id="IPR036055">
    <property type="entry name" value="LDL_receptor-like_sf"/>
</dbReference>
<dbReference type="Pfam" id="PF00530">
    <property type="entry name" value="SRCR"/>
    <property type="match status" value="3"/>
</dbReference>
<feature type="domain" description="C-type lectin" evidence="16">
    <location>
        <begin position="549"/>
        <end position="688"/>
    </location>
</feature>
<dbReference type="InterPro" id="IPR000001">
    <property type="entry name" value="Kringle"/>
</dbReference>